<sequence>MSRLNGRTVIVTGGARGIGASYARAVAAEGANVAICDILDTSDIVSEIGEQAWGSISDVADANSVRTFVDGVLDRFGRIDGLVNNAALFATLGKNKPFDEIDTEEFDRVMRINVGGVFECCKAVMPTMRKQGYGKIVNISSGTFFKGTPGKAHYVASKGAVVALTRVIARETGRHGVRANCVAPGFTLSEGVLEWGEEVAAHSTPSVASRCIARDQQPEDLNGAIVFLLSAESDFISGQTLAVDGGSVIH</sequence>
<comment type="similarity">
    <text evidence="1">Belongs to the short-chain dehydrogenases/reductases (SDR) family.</text>
</comment>
<reference evidence="5 6" key="1">
    <citation type="submission" date="2016-09" db="EMBL/GenBank/DDBJ databases">
        <title>The complete genome sequences of Rhizobium gallicum, symbiovars gallicum and phaseoli, symbionts associated to common bean (Phaseolus vulgaris).</title>
        <authorList>
            <person name="Bustos P."/>
            <person name="Santamaria R.I."/>
            <person name="Perez-Carrascal O.M."/>
            <person name="Juarez S."/>
            <person name="Lozano L."/>
            <person name="Martinez-Flores I."/>
            <person name="Martinez-Romero E."/>
            <person name="Cevallos M."/>
            <person name="Romero D."/>
            <person name="Davila G."/>
            <person name="Gonzalez V."/>
        </authorList>
    </citation>
    <scope>NUCLEOTIDE SEQUENCE [LARGE SCALE GENOMIC DNA]</scope>
    <source>
        <strain evidence="5 6">8C-3</strain>
        <plasmid evidence="6">Plasmid prsp8c3a</plasmid>
    </source>
</reference>
<accession>A0A1L5PA46</accession>
<dbReference type="PANTHER" id="PTHR24321">
    <property type="entry name" value="DEHYDROGENASES, SHORT CHAIN"/>
    <property type="match status" value="1"/>
</dbReference>
<dbReference type="Gene3D" id="3.40.50.720">
    <property type="entry name" value="NAD(P)-binding Rossmann-like Domain"/>
    <property type="match status" value="1"/>
</dbReference>
<dbReference type="PRINTS" id="PR00081">
    <property type="entry name" value="GDHRDH"/>
</dbReference>
<dbReference type="PANTHER" id="PTHR24321:SF8">
    <property type="entry name" value="ESTRADIOL 17-BETA-DEHYDROGENASE 8-RELATED"/>
    <property type="match status" value="1"/>
</dbReference>
<keyword evidence="2" id="KW-0560">Oxidoreductase</keyword>
<dbReference type="InterPro" id="IPR002347">
    <property type="entry name" value="SDR_fam"/>
</dbReference>
<evidence type="ECO:0000256" key="3">
    <source>
        <dbReference type="ARBA" id="ARBA00023027"/>
    </source>
</evidence>
<organism evidence="5 6">
    <name type="scientific">Rhizobium etli 8C-3</name>
    <dbReference type="NCBI Taxonomy" id="538025"/>
    <lineage>
        <taxon>Bacteria</taxon>
        <taxon>Pseudomonadati</taxon>
        <taxon>Pseudomonadota</taxon>
        <taxon>Alphaproteobacteria</taxon>
        <taxon>Hyphomicrobiales</taxon>
        <taxon>Rhizobiaceae</taxon>
        <taxon>Rhizobium/Agrobacterium group</taxon>
        <taxon>Rhizobium</taxon>
    </lineage>
</organism>
<dbReference type="Proteomes" id="UP000185109">
    <property type="component" value="Plasmid pRsp8C3a"/>
</dbReference>
<dbReference type="InterPro" id="IPR057326">
    <property type="entry name" value="KR_dom"/>
</dbReference>
<dbReference type="Pfam" id="PF13561">
    <property type="entry name" value="adh_short_C2"/>
    <property type="match status" value="1"/>
</dbReference>
<evidence type="ECO:0000256" key="2">
    <source>
        <dbReference type="ARBA" id="ARBA00023002"/>
    </source>
</evidence>
<keyword evidence="3" id="KW-0520">NAD</keyword>
<gene>
    <name evidence="5" type="ORF">AM571_PA00181</name>
</gene>
<evidence type="ECO:0000313" key="5">
    <source>
        <dbReference type="EMBL" id="APO77067.1"/>
    </source>
</evidence>
<evidence type="ECO:0000313" key="6">
    <source>
        <dbReference type="Proteomes" id="UP000185109"/>
    </source>
</evidence>
<dbReference type="RefSeq" id="WP_074063518.1">
    <property type="nucleotide sequence ID" value="NZ_CP017242.1"/>
</dbReference>
<proteinExistence type="inferred from homology"/>
<dbReference type="SMART" id="SM00822">
    <property type="entry name" value="PKS_KR"/>
    <property type="match status" value="1"/>
</dbReference>
<evidence type="ECO:0000259" key="4">
    <source>
        <dbReference type="SMART" id="SM00822"/>
    </source>
</evidence>
<dbReference type="PROSITE" id="PS00061">
    <property type="entry name" value="ADH_SHORT"/>
    <property type="match status" value="1"/>
</dbReference>
<dbReference type="AlphaFoldDB" id="A0A1L5PA46"/>
<evidence type="ECO:0000256" key="1">
    <source>
        <dbReference type="ARBA" id="ARBA00006484"/>
    </source>
</evidence>
<name>A0A1L5PA46_RHIET</name>
<dbReference type="InterPro" id="IPR020904">
    <property type="entry name" value="Sc_DH/Rdtase_CS"/>
</dbReference>
<dbReference type="CDD" id="cd05233">
    <property type="entry name" value="SDR_c"/>
    <property type="match status" value="1"/>
</dbReference>
<protein>
    <submittedName>
        <fullName evidence="5">Short-chain dehydrogenase/reductase SDR family protein</fullName>
    </submittedName>
</protein>
<dbReference type="SUPFAM" id="SSF51735">
    <property type="entry name" value="NAD(P)-binding Rossmann-fold domains"/>
    <property type="match status" value="1"/>
</dbReference>
<dbReference type="GO" id="GO:0016491">
    <property type="term" value="F:oxidoreductase activity"/>
    <property type="evidence" value="ECO:0007669"/>
    <property type="project" value="UniProtKB-KW"/>
</dbReference>
<dbReference type="InterPro" id="IPR036291">
    <property type="entry name" value="NAD(P)-bd_dom_sf"/>
</dbReference>
<dbReference type="EMBL" id="CP017242">
    <property type="protein sequence ID" value="APO77067.1"/>
    <property type="molecule type" value="Genomic_DNA"/>
</dbReference>
<dbReference type="FunFam" id="3.40.50.720:FF:000084">
    <property type="entry name" value="Short-chain dehydrogenase reductase"/>
    <property type="match status" value="1"/>
</dbReference>
<feature type="domain" description="Ketoreductase" evidence="4">
    <location>
        <begin position="7"/>
        <end position="195"/>
    </location>
</feature>
<dbReference type="PRINTS" id="PR00080">
    <property type="entry name" value="SDRFAMILY"/>
</dbReference>
<geneLocation type="plasmid" evidence="6">
    <name>prsp8c3a</name>
</geneLocation>
<keyword evidence="5" id="KW-0614">Plasmid</keyword>